<dbReference type="InterPro" id="IPR011015">
    <property type="entry name" value="LEM/LEM-like_dom_sf"/>
</dbReference>
<dbReference type="InterPro" id="IPR019080">
    <property type="entry name" value="YqaJ_viral_recombinase"/>
</dbReference>
<evidence type="ECO:0000256" key="8">
    <source>
        <dbReference type="ARBA" id="ARBA00023136"/>
    </source>
</evidence>
<protein>
    <recommendedName>
        <fullName evidence="12">LEM domain-containing protein 2</fullName>
    </recommendedName>
</protein>
<dbReference type="GO" id="GO:0005819">
    <property type="term" value="C:spindle"/>
    <property type="evidence" value="ECO:0007669"/>
    <property type="project" value="UniProtKB-SubCell"/>
</dbReference>
<dbReference type="Gene3D" id="1.10.720.40">
    <property type="match status" value="1"/>
</dbReference>
<evidence type="ECO:0000313" key="16">
    <source>
        <dbReference type="EMBL" id="KAF7271015.1"/>
    </source>
</evidence>
<dbReference type="InterPro" id="IPR041885">
    <property type="entry name" value="MAN1_winged_helix_dom"/>
</dbReference>
<feature type="domain" description="LEM" evidence="15">
    <location>
        <begin position="1"/>
        <end position="45"/>
    </location>
</feature>
<sequence>MVDVDKLTDAELRTKLLEYGFPVMPITGTTRKVMAKKLKLLLENEKKVASSDGRRSLGRYSSEEESDSDAKSLKKERNRRATMAAPVSTSKISKKSVVEPEVVNSSPKKRDIRTSVTSTRSQKIVKVAQDEFDTGSDSESDLVASSNKYDTGTYDTSSKYDSFNDVEYSKRVSPAKALSNSFSRYSPPKTEDSGYTRRTTFSSSSSPSRYTSVGGSLASDYAADRLNQIRSRLSLSSSGYDKPATTSTTNHVALDDNDTPFLSNFTKKLSALNASKKTDFDSKTDFVKEQDTNGSSFYGKSYLSNFKSNRNREPAYDYKSRDNNGKSNFVSFAVLACAALFFVFLAVVYLGMKSDTSVTGPGYNIPLCSHNEHTKNCIKNDDVQNAIDLLTVIKPELHKRSVAHRCHDATIKPQMIEAEVISFCVMNYAIKDDIAVKNDLRNLEIMIFANPEWGISIAQTEDNNGAVFEGNVVKDIDQMVSPDLKLTSLVILNPEVPYRCSMYNLFTNALYVIMVLVIIFAALYGLSFMFKIYKRYMQKQKNEVNSMVEKIIDILQNSAAEESSENYVVINHVRDMILNVKDRKAKQKYWEKAVQYINENESRVRTEVQTVHGESFEVWRWIGSANLSMSGDASVTQYRPGRRIVDAQYLIDRTLRFPHRALFFCSSSNVQITKEVREGFFSILTLKCNRCYKEYNVCSEEPKKELLNVNLALVAGILSLGLDLYQLNEICSSVHMPPISGDVFQSYVNEIREIYHKNKCDTDDEDAKSGLLSLVSNDSGIFSESSGIIKRHGEVELISSTPNDTGIFDESNSSRLINTTFESMNSSINTLNYEERKRYFLKELERDIDKIEESTRGQKNDEVWFCQRRKRLTASNFGRIYKLLDKTNRANTVKSLLYSTFKGTAATRYGQDNEDEAIELFELITGKVVAKSGLVIHKDYPFLAASPDGIIFEENALVEVKCPYKARNSILRDAFDKKEIEFATYTNGILNLKREDKYYYQVQGQLHVTGRDHCYFIVWTPQDIAFQKIEKDQECWDRMFPKLERFYFDHLLPELLKETI</sequence>
<evidence type="ECO:0000256" key="3">
    <source>
        <dbReference type="ARBA" id="ARBA00022490"/>
    </source>
</evidence>
<dbReference type="GO" id="GO:0006998">
    <property type="term" value="P:nuclear envelope organization"/>
    <property type="evidence" value="ECO:0007669"/>
    <property type="project" value="TreeGrafter"/>
</dbReference>
<accession>A0A834I486</accession>
<dbReference type="Proteomes" id="UP000625711">
    <property type="component" value="Unassembled WGS sequence"/>
</dbReference>
<keyword evidence="17" id="KW-1185">Reference proteome</keyword>
<evidence type="ECO:0000256" key="1">
    <source>
        <dbReference type="ARBA" id="ARBA00004186"/>
    </source>
</evidence>
<dbReference type="InterPro" id="IPR003887">
    <property type="entry name" value="LEM_dom"/>
</dbReference>
<feature type="transmembrane region" description="Helical" evidence="14">
    <location>
        <begin position="329"/>
        <end position="352"/>
    </location>
</feature>
<evidence type="ECO:0000259" key="15">
    <source>
        <dbReference type="PROSITE" id="PS50954"/>
    </source>
</evidence>
<name>A0A834I486_RHYFE</name>
<dbReference type="GO" id="GO:0030514">
    <property type="term" value="P:negative regulation of BMP signaling pathway"/>
    <property type="evidence" value="ECO:0007669"/>
    <property type="project" value="TreeGrafter"/>
</dbReference>
<dbReference type="SUPFAM" id="SSF52980">
    <property type="entry name" value="Restriction endonuclease-like"/>
    <property type="match status" value="1"/>
</dbReference>
<evidence type="ECO:0000256" key="6">
    <source>
        <dbReference type="ARBA" id="ARBA00022989"/>
    </source>
</evidence>
<evidence type="ECO:0000256" key="10">
    <source>
        <dbReference type="ARBA" id="ARBA00023242"/>
    </source>
</evidence>
<reference evidence="16" key="1">
    <citation type="submission" date="2020-08" db="EMBL/GenBank/DDBJ databases">
        <title>Genome sequencing and assembly of the red palm weevil Rhynchophorus ferrugineus.</title>
        <authorList>
            <person name="Dias G.B."/>
            <person name="Bergman C.M."/>
            <person name="Manee M."/>
        </authorList>
    </citation>
    <scope>NUCLEOTIDE SEQUENCE</scope>
    <source>
        <strain evidence="16">AA-2017</strain>
        <tissue evidence="16">Whole larva</tissue>
    </source>
</reference>
<dbReference type="InterPro" id="IPR011335">
    <property type="entry name" value="Restrct_endonuc-II-like"/>
</dbReference>
<dbReference type="OrthoDB" id="118234at2759"/>
<dbReference type="InterPro" id="IPR052277">
    <property type="entry name" value="INM_ESCRT-Associated"/>
</dbReference>
<dbReference type="FunFam" id="1.10.10.1180:FF:000002">
    <property type="entry name" value="LEM domain-containing protein 2"/>
    <property type="match status" value="1"/>
</dbReference>
<keyword evidence="8 14" id="KW-0472">Membrane</keyword>
<evidence type="ECO:0000256" key="2">
    <source>
        <dbReference type="ARBA" id="ARBA00004473"/>
    </source>
</evidence>
<evidence type="ECO:0000256" key="9">
    <source>
        <dbReference type="ARBA" id="ARBA00023212"/>
    </source>
</evidence>
<dbReference type="InterPro" id="IPR018996">
    <property type="entry name" value="Man1/Src1-like_C"/>
</dbReference>
<dbReference type="Pfam" id="PF20700">
    <property type="entry name" value="Mutator"/>
    <property type="match status" value="1"/>
</dbReference>
<dbReference type="AlphaFoldDB" id="A0A834I486"/>
<dbReference type="Pfam" id="PF09588">
    <property type="entry name" value="YqaJ"/>
    <property type="match status" value="1"/>
</dbReference>
<evidence type="ECO:0000256" key="14">
    <source>
        <dbReference type="SAM" id="Phobius"/>
    </source>
</evidence>
<gene>
    <name evidence="16" type="ORF">GWI33_016048</name>
</gene>
<dbReference type="InterPro" id="IPR011604">
    <property type="entry name" value="PDDEXK-like_dom_sf"/>
</dbReference>
<feature type="region of interest" description="Disordered" evidence="13">
    <location>
        <begin position="51"/>
        <end position="118"/>
    </location>
</feature>
<evidence type="ECO:0000256" key="12">
    <source>
        <dbReference type="ARBA" id="ARBA00069076"/>
    </source>
</evidence>
<evidence type="ECO:0000256" key="4">
    <source>
        <dbReference type="ARBA" id="ARBA00022553"/>
    </source>
</evidence>
<dbReference type="CDD" id="cd22343">
    <property type="entry name" value="PDDEXK_lambda_exonuclease-like"/>
    <property type="match status" value="1"/>
</dbReference>
<proteinExistence type="predicted"/>
<evidence type="ECO:0000256" key="13">
    <source>
        <dbReference type="SAM" id="MobiDB-lite"/>
    </source>
</evidence>
<evidence type="ECO:0000256" key="5">
    <source>
        <dbReference type="ARBA" id="ARBA00022692"/>
    </source>
</evidence>
<keyword evidence="5 14" id="KW-0812">Transmembrane</keyword>
<dbReference type="GO" id="GO:0005637">
    <property type="term" value="C:nuclear inner membrane"/>
    <property type="evidence" value="ECO:0007669"/>
    <property type="project" value="UniProtKB-SubCell"/>
</dbReference>
<keyword evidence="3" id="KW-0963">Cytoplasm</keyword>
<dbReference type="EMBL" id="JAACXV010014024">
    <property type="protein sequence ID" value="KAF7271015.1"/>
    <property type="molecule type" value="Genomic_DNA"/>
</dbReference>
<dbReference type="Gene3D" id="1.10.10.1180">
    <property type="entry name" value="MAN1, winged-helix domain"/>
    <property type="match status" value="1"/>
</dbReference>
<comment type="caution">
    <text evidence="16">The sequence shown here is derived from an EMBL/GenBank/DDBJ whole genome shotgun (WGS) entry which is preliminary data.</text>
</comment>
<keyword evidence="4" id="KW-0597">Phosphoprotein</keyword>
<comment type="subunit">
    <text evidence="11">Interacts (via N-terminus) with LMNA isoform C (via C-terminus) (in vitro). Interacts (via LEM domain) with BANF1. Interacts (via C-terminus) with CHMP7. Interacts (via N-terminus) with tubulin; the interaction causes microtubule bundling and stabilization (in vitro).</text>
</comment>
<dbReference type="InterPro" id="IPR049012">
    <property type="entry name" value="Mutator_transp_dom"/>
</dbReference>
<feature type="transmembrane region" description="Helical" evidence="14">
    <location>
        <begin position="509"/>
        <end position="530"/>
    </location>
</feature>
<evidence type="ECO:0000256" key="7">
    <source>
        <dbReference type="ARBA" id="ARBA00022990"/>
    </source>
</evidence>
<dbReference type="PROSITE" id="PS50954">
    <property type="entry name" value="LEM"/>
    <property type="match status" value="1"/>
</dbReference>
<keyword evidence="6 14" id="KW-1133">Transmembrane helix</keyword>
<comment type="subcellular location">
    <subcellularLocation>
        <location evidence="1">Cytoplasm</location>
        <location evidence="1">Cytoskeleton</location>
        <location evidence="1">Spindle</location>
    </subcellularLocation>
    <subcellularLocation>
        <location evidence="2">Nucleus inner membrane</location>
        <topology evidence="2">Multi-pass membrane protein</topology>
    </subcellularLocation>
</comment>
<evidence type="ECO:0000313" key="17">
    <source>
        <dbReference type="Proteomes" id="UP000625711"/>
    </source>
</evidence>
<evidence type="ECO:0000256" key="11">
    <source>
        <dbReference type="ARBA" id="ARBA00063442"/>
    </source>
</evidence>
<keyword evidence="7" id="KW-0007">Acetylation</keyword>
<dbReference type="GO" id="GO:0031490">
    <property type="term" value="F:chromatin DNA binding"/>
    <property type="evidence" value="ECO:0007669"/>
    <property type="project" value="TreeGrafter"/>
</dbReference>
<keyword evidence="10" id="KW-0539">Nucleus</keyword>
<dbReference type="Gene3D" id="3.90.320.10">
    <property type="match status" value="1"/>
</dbReference>
<dbReference type="PANTHER" id="PTHR13428">
    <property type="entry name" value="INNER NUCLEAR MEMBRANE PROTEIN MAN1 LEM DOMAIN CONTAINING PROTEIN"/>
    <property type="match status" value="1"/>
</dbReference>
<keyword evidence="9" id="KW-0206">Cytoskeleton</keyword>
<dbReference type="Pfam" id="PF03020">
    <property type="entry name" value="LEM"/>
    <property type="match status" value="1"/>
</dbReference>
<dbReference type="FunFam" id="1.10.720.40:FF:000001">
    <property type="entry name" value="LEM domain containing 2, isoform CRA_a"/>
    <property type="match status" value="1"/>
</dbReference>
<feature type="region of interest" description="Disordered" evidence="13">
    <location>
        <begin position="177"/>
        <end position="213"/>
    </location>
</feature>
<dbReference type="PANTHER" id="PTHR13428:SF12">
    <property type="entry name" value="INNER NUCLEAR MEMBRANE PROTEIN MAN1"/>
    <property type="match status" value="1"/>
</dbReference>
<feature type="compositionally biased region" description="Low complexity" evidence="13">
    <location>
        <begin position="196"/>
        <end position="213"/>
    </location>
</feature>
<dbReference type="Pfam" id="PF09402">
    <property type="entry name" value="MSC"/>
    <property type="match status" value="1"/>
</dbReference>
<dbReference type="SUPFAM" id="SSF63451">
    <property type="entry name" value="LEM domain"/>
    <property type="match status" value="1"/>
</dbReference>
<dbReference type="SMART" id="SM00540">
    <property type="entry name" value="LEM"/>
    <property type="match status" value="1"/>
</dbReference>
<dbReference type="CDD" id="cd12934">
    <property type="entry name" value="LEM"/>
    <property type="match status" value="1"/>
</dbReference>
<organism evidence="16 17">
    <name type="scientific">Rhynchophorus ferrugineus</name>
    <name type="common">Red palm weevil</name>
    <name type="synonym">Curculio ferrugineus</name>
    <dbReference type="NCBI Taxonomy" id="354439"/>
    <lineage>
        <taxon>Eukaryota</taxon>
        <taxon>Metazoa</taxon>
        <taxon>Ecdysozoa</taxon>
        <taxon>Arthropoda</taxon>
        <taxon>Hexapoda</taxon>
        <taxon>Insecta</taxon>
        <taxon>Pterygota</taxon>
        <taxon>Neoptera</taxon>
        <taxon>Endopterygota</taxon>
        <taxon>Coleoptera</taxon>
        <taxon>Polyphaga</taxon>
        <taxon>Cucujiformia</taxon>
        <taxon>Curculionidae</taxon>
        <taxon>Dryophthorinae</taxon>
        <taxon>Rhynchophorus</taxon>
    </lineage>
</organism>
<dbReference type="GO" id="GO:0006281">
    <property type="term" value="P:DNA repair"/>
    <property type="evidence" value="ECO:0007669"/>
    <property type="project" value="UniProtKB-ARBA"/>
</dbReference>